<dbReference type="GO" id="GO:0046316">
    <property type="term" value="F:gluconokinase activity"/>
    <property type="evidence" value="ECO:0007669"/>
    <property type="project" value="InterPro"/>
</dbReference>
<dbReference type="Pfam" id="PF02782">
    <property type="entry name" value="FGGY_C"/>
    <property type="match status" value="1"/>
</dbReference>
<sequence length="514" mass="56002">MSHYIIGIDIGTTSTKAVLFTPQGEAVCKHLVEYPLLTPVPGAAEQDPEEIFNAVVTTIREVMANSGIDPKALLGIGFSSAMHSLIAVNEQGKPLTKSITWADNRSAKWAEQLKQGRGHEIYLRTGTPIHSMSPLCKLIWLKNEHPELFSQAAKFISIKEFVFYQFLQEYAIDYSLAGAMGLLNMQTLDWDAEALEVAGISAERLSRLVPTTEQFCGMNADFAAKLGILPETPLIIGASDGVLSNLGVGAIAPGIFAVTIGTSGAIRAVVDRPIADPEERLFCYPLTEKYWVVGGAVNNGGLILRWMRDRFADAEVATAKQLGQESYDIMMQIASSVPPGANGLIFHPYLMGERSPLWNAQARGSFVGLSMSHTRAHFIRAVLEGILLNLQLVLDALESFVGSAQRIQATGGFARSPLWRQMLADVFNREIAVPESYESSCLGAALLGLLGLGKIEDLEGTAEYMGETYRHSPDPEAVKTYQQMIPLYARLLQALKPEYSALASLQEGFKDGFS</sequence>
<dbReference type="PIRSF" id="PIRSF000538">
    <property type="entry name" value="GlpK"/>
    <property type="match status" value="1"/>
</dbReference>
<protein>
    <submittedName>
        <fullName evidence="7">Gluconokinase</fullName>
    </submittedName>
</protein>
<evidence type="ECO:0000259" key="6">
    <source>
        <dbReference type="Pfam" id="PF02782"/>
    </source>
</evidence>
<proteinExistence type="inferred from homology"/>
<evidence type="ECO:0000256" key="3">
    <source>
        <dbReference type="ARBA" id="ARBA00022777"/>
    </source>
</evidence>
<dbReference type="InterPro" id="IPR000577">
    <property type="entry name" value="Carb_kinase_FGGY"/>
</dbReference>
<dbReference type="InterPro" id="IPR018484">
    <property type="entry name" value="FGGY_N"/>
</dbReference>
<dbReference type="InterPro" id="IPR006002">
    <property type="entry name" value="Gluconate_kinase"/>
</dbReference>
<feature type="domain" description="Carbohydrate kinase FGGY C-terminal" evidence="6">
    <location>
        <begin position="257"/>
        <end position="449"/>
    </location>
</feature>
<evidence type="ECO:0000256" key="2">
    <source>
        <dbReference type="ARBA" id="ARBA00022679"/>
    </source>
</evidence>
<dbReference type="AlphaFoldDB" id="A0A1E5QPS3"/>
<dbReference type="PROSITE" id="PS00933">
    <property type="entry name" value="FGGY_KINASES_1"/>
    <property type="match status" value="1"/>
</dbReference>
<evidence type="ECO:0000256" key="1">
    <source>
        <dbReference type="ARBA" id="ARBA00009156"/>
    </source>
</evidence>
<dbReference type="OrthoDB" id="9805576at2"/>
<dbReference type="InterPro" id="IPR018485">
    <property type="entry name" value="FGGY_C"/>
</dbReference>
<keyword evidence="2 4" id="KW-0808">Transferase</keyword>
<organism evidence="7">
    <name type="scientific">Desertifilum tharense IPPAS B-1220</name>
    <dbReference type="NCBI Taxonomy" id="1781255"/>
    <lineage>
        <taxon>Bacteria</taxon>
        <taxon>Bacillati</taxon>
        <taxon>Cyanobacteriota</taxon>
        <taxon>Cyanophyceae</taxon>
        <taxon>Desertifilales</taxon>
        <taxon>Desertifilaceae</taxon>
        <taxon>Desertifilum</taxon>
    </lineage>
</organism>
<dbReference type="SUPFAM" id="SSF53067">
    <property type="entry name" value="Actin-like ATPase domain"/>
    <property type="match status" value="2"/>
</dbReference>
<dbReference type="PANTHER" id="PTHR43095">
    <property type="entry name" value="SUGAR KINASE"/>
    <property type="match status" value="1"/>
</dbReference>
<reference evidence="7" key="1">
    <citation type="submission" date="2016-09" db="EMBL/GenBank/DDBJ databases">
        <title>Draft genome of thermotolerant cyanobacterium Desertifilum sp. strain IPPAS B-1220.</title>
        <authorList>
            <person name="Sinetova M.A."/>
            <person name="Bolakhan K."/>
            <person name="Zayadan B.K."/>
            <person name="Mironov K.S."/>
            <person name="Ustinova V."/>
            <person name="Kupriyanova E.V."/>
            <person name="Sidorov R.A."/>
            <person name="Skrypnik A.N."/>
            <person name="Gogoleva N.E."/>
            <person name="Gogolev Y.V."/>
            <person name="Los D.A."/>
        </authorList>
    </citation>
    <scope>NUCLEOTIDE SEQUENCE [LARGE SCALE GENOMIC DNA]</scope>
    <source>
        <strain evidence="7">IPPAS B-1220</strain>
    </source>
</reference>
<gene>
    <name evidence="7" type="ORF">BH720_03425</name>
</gene>
<dbReference type="InterPro" id="IPR018483">
    <property type="entry name" value="Carb_kinase_FGGY_CS"/>
</dbReference>
<dbReference type="Gene3D" id="3.30.420.40">
    <property type="match status" value="2"/>
</dbReference>
<evidence type="ECO:0000313" key="7">
    <source>
        <dbReference type="EMBL" id="OEJ76621.1"/>
    </source>
</evidence>
<dbReference type="InterPro" id="IPR050406">
    <property type="entry name" value="FGGY_Carb_Kinase"/>
</dbReference>
<dbReference type="NCBIfam" id="TIGR01314">
    <property type="entry name" value="gntK_FGGY"/>
    <property type="match status" value="1"/>
</dbReference>
<evidence type="ECO:0000256" key="4">
    <source>
        <dbReference type="RuleBase" id="RU003733"/>
    </source>
</evidence>
<keyword evidence="3 4" id="KW-0418">Kinase</keyword>
<dbReference type="STRING" id="1781255.BH720_03425"/>
<dbReference type="GO" id="GO:0019521">
    <property type="term" value="P:D-gluconate metabolic process"/>
    <property type="evidence" value="ECO:0007669"/>
    <property type="project" value="InterPro"/>
</dbReference>
<dbReference type="PANTHER" id="PTHR43095:SF2">
    <property type="entry name" value="GLUCONOKINASE"/>
    <property type="match status" value="1"/>
</dbReference>
<comment type="similarity">
    <text evidence="1 4">Belongs to the FGGY kinase family.</text>
</comment>
<evidence type="ECO:0000259" key="5">
    <source>
        <dbReference type="Pfam" id="PF00370"/>
    </source>
</evidence>
<dbReference type="PROSITE" id="PS00445">
    <property type="entry name" value="FGGY_KINASES_2"/>
    <property type="match status" value="1"/>
</dbReference>
<dbReference type="CDD" id="cd07770">
    <property type="entry name" value="ASKHA_NBD_FGGY_GntK"/>
    <property type="match status" value="1"/>
</dbReference>
<accession>A0A1E5QPS3</accession>
<feature type="domain" description="Carbohydrate kinase FGGY N-terminal" evidence="5">
    <location>
        <begin position="4"/>
        <end position="247"/>
    </location>
</feature>
<dbReference type="InterPro" id="IPR043129">
    <property type="entry name" value="ATPase_NBD"/>
</dbReference>
<comment type="caution">
    <text evidence="7">The sequence shown here is derived from an EMBL/GenBank/DDBJ whole genome shotgun (WGS) entry which is preliminary data.</text>
</comment>
<name>A0A1E5QPS3_9CYAN</name>
<dbReference type="EMBL" id="MJGC01000035">
    <property type="protein sequence ID" value="OEJ76621.1"/>
    <property type="molecule type" value="Genomic_DNA"/>
</dbReference>
<dbReference type="Pfam" id="PF00370">
    <property type="entry name" value="FGGY_N"/>
    <property type="match status" value="1"/>
</dbReference>